<evidence type="ECO:0000313" key="1">
    <source>
        <dbReference type="EMBL" id="GHB81450.1"/>
    </source>
</evidence>
<comment type="caution">
    <text evidence="1">The sequence shown here is derived from an EMBL/GenBank/DDBJ whole genome shotgun (WGS) entry which is preliminary data.</text>
</comment>
<sequence>MSGRALSKNTIILLALVITLVAGSVTWAWKRFGPTDTVAYTMQAEDFPLAKTIVTGDAACDLSVRHYKQIGRELQFELYASVGGLAPYKVEIAQKNRKYNFPSAPHRPGTWFSMADLALSNGPATIRIESLAQPGCSTVAEFEFDIRKANAALSANSWVRHGSEDIMLDVRPLQANGKLYLKDFANYKDGRNRYYLIDNIVVDGLENGIEIKPGYLYSVTACWIDAPYGEWWNKLRNRTMRQQNIWIAQNSEAPASNATGLTPIPIPGWFGLSREMNVQFDTKFPEFEPIKGKYALQYRLNAEVPPGNYFKRGVTHLPKWEHEQKVPNQKLHWTEPPGFFKDRDEAWFSSLSQKEVEAFADQVYPTGVYAYDFEFWNRNYTPEIKKRLLWFTKRLKKKQPDMAIFDYWGGPAYRNRNFWSDQSDKIDPSFFSRDYSNPSPSHNNLTPDAQGESMANYFSINMVDVYPVSFFSNDADGITPSNYLILSAIHSSRINRLFPYQKNNKTIWFGWNRDMARYDDPAVPWVVHTTAPRGEIIFNQLAMMPASQALGLSLFSFVEAEGYYLWHDNQPLGRGANNYLLSKDDWYGFEWFAADGRTDHARLQGRRDRPQSPRYWDYPTEFYVLGNWMAKQVEDILVGGKKVDLDYQLDGQWRKASVDQAVQSAARREPFVMAVVNQGKIAVLGIDSFQKPNESREVTIRLPNGKTERIQLYGNWPGLYRGTL</sequence>
<dbReference type="AlphaFoldDB" id="A0A8J3D6Q3"/>
<gene>
    <name evidence="1" type="ORF">GCM10007390_40410</name>
</gene>
<organism evidence="1 2">
    <name type="scientific">Persicitalea jodogahamensis</name>
    <dbReference type="NCBI Taxonomy" id="402147"/>
    <lineage>
        <taxon>Bacteria</taxon>
        <taxon>Pseudomonadati</taxon>
        <taxon>Bacteroidota</taxon>
        <taxon>Cytophagia</taxon>
        <taxon>Cytophagales</taxon>
        <taxon>Spirosomataceae</taxon>
        <taxon>Persicitalea</taxon>
    </lineage>
</organism>
<keyword evidence="2" id="KW-1185">Reference proteome</keyword>
<proteinExistence type="predicted"/>
<dbReference type="EMBL" id="BMXF01000004">
    <property type="protein sequence ID" value="GHB81450.1"/>
    <property type="molecule type" value="Genomic_DNA"/>
</dbReference>
<dbReference type="Proteomes" id="UP000598271">
    <property type="component" value="Unassembled WGS sequence"/>
</dbReference>
<dbReference type="RefSeq" id="WP_229581210.1">
    <property type="nucleotide sequence ID" value="NZ_BMXF01000004.1"/>
</dbReference>
<protein>
    <submittedName>
        <fullName evidence="1">Uncharacterized protein</fullName>
    </submittedName>
</protein>
<accession>A0A8J3D6Q3</accession>
<reference evidence="1 2" key="1">
    <citation type="journal article" date="2014" name="Int. J. Syst. Evol. Microbiol.">
        <title>Complete genome sequence of Corynebacterium casei LMG S-19264T (=DSM 44701T), isolated from a smear-ripened cheese.</title>
        <authorList>
            <consortium name="US DOE Joint Genome Institute (JGI-PGF)"/>
            <person name="Walter F."/>
            <person name="Albersmeier A."/>
            <person name="Kalinowski J."/>
            <person name="Ruckert C."/>
        </authorList>
    </citation>
    <scope>NUCLEOTIDE SEQUENCE [LARGE SCALE GENOMIC DNA]</scope>
    <source>
        <strain evidence="1 2">KCTC 12866</strain>
    </source>
</reference>
<name>A0A8J3D6Q3_9BACT</name>
<evidence type="ECO:0000313" key="2">
    <source>
        <dbReference type="Proteomes" id="UP000598271"/>
    </source>
</evidence>